<dbReference type="GO" id="GO:0004497">
    <property type="term" value="F:monooxygenase activity"/>
    <property type="evidence" value="ECO:0007669"/>
    <property type="project" value="UniProtKB-KW"/>
</dbReference>
<dbReference type="InterPro" id="IPR036188">
    <property type="entry name" value="FAD/NAD-bd_sf"/>
</dbReference>
<dbReference type="Gene3D" id="3.50.50.60">
    <property type="entry name" value="FAD/NAD(P)-binding domain"/>
    <property type="match status" value="1"/>
</dbReference>
<evidence type="ECO:0000256" key="3">
    <source>
        <dbReference type="ARBA" id="ARBA00022827"/>
    </source>
</evidence>
<dbReference type="PANTHER" id="PTHR47178">
    <property type="entry name" value="MONOOXYGENASE, FAD-BINDING"/>
    <property type="match status" value="1"/>
</dbReference>
<accession>A0A6A5THD8</accession>
<gene>
    <name evidence="6" type="ORF">CC80DRAFT_183894</name>
</gene>
<reference evidence="6" key="1">
    <citation type="journal article" date="2020" name="Stud. Mycol.">
        <title>101 Dothideomycetes genomes: a test case for predicting lifestyles and emergence of pathogens.</title>
        <authorList>
            <person name="Haridas S."/>
            <person name="Albert R."/>
            <person name="Binder M."/>
            <person name="Bloem J."/>
            <person name="Labutti K."/>
            <person name="Salamov A."/>
            <person name="Andreopoulos B."/>
            <person name="Baker S."/>
            <person name="Barry K."/>
            <person name="Bills G."/>
            <person name="Bluhm B."/>
            <person name="Cannon C."/>
            <person name="Castanera R."/>
            <person name="Culley D."/>
            <person name="Daum C."/>
            <person name="Ezra D."/>
            <person name="Gonzalez J."/>
            <person name="Henrissat B."/>
            <person name="Kuo A."/>
            <person name="Liang C."/>
            <person name="Lipzen A."/>
            <person name="Lutzoni F."/>
            <person name="Magnuson J."/>
            <person name="Mondo S."/>
            <person name="Nolan M."/>
            <person name="Ohm R."/>
            <person name="Pangilinan J."/>
            <person name="Park H.-J."/>
            <person name="Ramirez L."/>
            <person name="Alfaro M."/>
            <person name="Sun H."/>
            <person name="Tritt A."/>
            <person name="Yoshinaga Y."/>
            <person name="Zwiers L.-H."/>
            <person name="Turgeon B."/>
            <person name="Goodwin S."/>
            <person name="Spatafora J."/>
            <person name="Crous P."/>
            <person name="Grigoriev I."/>
        </authorList>
    </citation>
    <scope>NUCLEOTIDE SEQUENCE</scope>
    <source>
        <strain evidence="6">CBS 675.92</strain>
    </source>
</reference>
<organism evidence="6 7">
    <name type="scientific">Byssothecium circinans</name>
    <dbReference type="NCBI Taxonomy" id="147558"/>
    <lineage>
        <taxon>Eukaryota</taxon>
        <taxon>Fungi</taxon>
        <taxon>Dikarya</taxon>
        <taxon>Ascomycota</taxon>
        <taxon>Pezizomycotina</taxon>
        <taxon>Dothideomycetes</taxon>
        <taxon>Pleosporomycetidae</taxon>
        <taxon>Pleosporales</taxon>
        <taxon>Massarineae</taxon>
        <taxon>Massarinaceae</taxon>
        <taxon>Byssothecium</taxon>
    </lineage>
</organism>
<evidence type="ECO:0000256" key="2">
    <source>
        <dbReference type="ARBA" id="ARBA00022630"/>
    </source>
</evidence>
<keyword evidence="2" id="KW-0285">Flavoprotein</keyword>
<sequence length="403" mass="43905">MPVPHVIIVGAGVGGLAVAQGLKKRNISFSVYERDGLLDSRRQGNRIKITGDLKAKLMQLIPEDVFKVVEDTCASTFVGETNVNATDGSITACRVGRLPPGIPPPLTADRGLLRHALMTGISDFVHFGQEFDRYEELEAGTPGAPGVRVFFRDRSTQIAALLLGVDGSRSRVRQQLVPGASYIQDTDTCCVYGKTTLNAELQERFPESYRRWLTIVRDEAPLTQNIIFGDGPVVMVLEACHFSNRDVYPHVPTDYVHWGIMFGRSMLRMQGKDLDFVLEDGAKLALDLTAEWHSSVRSLVELQDAPLTVGTRIYSAPLKIPAWNPSAVVTVLGDAAHVMSPAGGVGAVAALHDAFGVVEMVANENLSVESIARFEQGMRGLAETLLQRTDVASRRMLNVGLPQ</sequence>
<protein>
    <submittedName>
        <fullName evidence="6">FAD/NAD(P)-binding domain-containing protein</fullName>
    </submittedName>
</protein>
<evidence type="ECO:0000256" key="1">
    <source>
        <dbReference type="ARBA" id="ARBA00001974"/>
    </source>
</evidence>
<dbReference type="Proteomes" id="UP000800035">
    <property type="component" value="Unassembled WGS sequence"/>
</dbReference>
<evidence type="ECO:0000256" key="4">
    <source>
        <dbReference type="ARBA" id="ARBA00023002"/>
    </source>
</evidence>
<dbReference type="AlphaFoldDB" id="A0A6A5THD8"/>
<dbReference type="Pfam" id="PF13450">
    <property type="entry name" value="NAD_binding_8"/>
    <property type="match status" value="1"/>
</dbReference>
<keyword evidence="3" id="KW-0274">FAD</keyword>
<dbReference type="EMBL" id="ML977012">
    <property type="protein sequence ID" value="KAF1952273.1"/>
    <property type="molecule type" value="Genomic_DNA"/>
</dbReference>
<name>A0A6A5THD8_9PLEO</name>
<dbReference type="SUPFAM" id="SSF51905">
    <property type="entry name" value="FAD/NAD(P)-binding domain"/>
    <property type="match status" value="1"/>
</dbReference>
<keyword evidence="7" id="KW-1185">Reference proteome</keyword>
<proteinExistence type="predicted"/>
<keyword evidence="5" id="KW-0503">Monooxygenase</keyword>
<evidence type="ECO:0000256" key="5">
    <source>
        <dbReference type="ARBA" id="ARBA00023033"/>
    </source>
</evidence>
<dbReference type="PRINTS" id="PR00420">
    <property type="entry name" value="RNGMNOXGNASE"/>
</dbReference>
<dbReference type="PANTHER" id="PTHR47178:SF5">
    <property type="entry name" value="FAD-BINDING DOMAIN-CONTAINING PROTEIN"/>
    <property type="match status" value="1"/>
</dbReference>
<comment type="cofactor">
    <cofactor evidence="1">
        <name>FAD</name>
        <dbReference type="ChEBI" id="CHEBI:57692"/>
    </cofactor>
</comment>
<evidence type="ECO:0000313" key="6">
    <source>
        <dbReference type="EMBL" id="KAF1952273.1"/>
    </source>
</evidence>
<keyword evidence="4" id="KW-0560">Oxidoreductase</keyword>
<evidence type="ECO:0000313" key="7">
    <source>
        <dbReference type="Proteomes" id="UP000800035"/>
    </source>
</evidence>
<dbReference type="OrthoDB" id="47494at2759"/>